<dbReference type="CDD" id="cd03808">
    <property type="entry name" value="GT4_CapM-like"/>
    <property type="match status" value="1"/>
</dbReference>
<evidence type="ECO:0000259" key="2">
    <source>
        <dbReference type="Pfam" id="PF00534"/>
    </source>
</evidence>
<dbReference type="Pfam" id="PF13477">
    <property type="entry name" value="Glyco_trans_4_2"/>
    <property type="match status" value="1"/>
</dbReference>
<dbReference type="RefSeq" id="WP_246125545.1">
    <property type="nucleotide sequence ID" value="NZ_CP144914.1"/>
</dbReference>
<gene>
    <name evidence="4" type="ORF">FTX54_010185</name>
</gene>
<dbReference type="GO" id="GO:0016757">
    <property type="term" value="F:glycosyltransferase activity"/>
    <property type="evidence" value="ECO:0007669"/>
    <property type="project" value="InterPro"/>
</dbReference>
<feature type="domain" description="Glycosyl transferase family 1" evidence="2">
    <location>
        <begin position="187"/>
        <end position="338"/>
    </location>
</feature>
<keyword evidence="5" id="KW-1185">Reference proteome</keyword>
<dbReference type="Pfam" id="PF00534">
    <property type="entry name" value="Glycos_transf_1"/>
    <property type="match status" value="1"/>
</dbReference>
<evidence type="ECO:0000313" key="5">
    <source>
        <dbReference type="Proteomes" id="UP000321816"/>
    </source>
</evidence>
<dbReference type="InterPro" id="IPR028098">
    <property type="entry name" value="Glyco_trans_4-like_N"/>
</dbReference>
<feature type="domain" description="Glycosyltransferase subfamily 4-like N-terminal" evidence="3">
    <location>
        <begin position="19"/>
        <end position="145"/>
    </location>
</feature>
<dbReference type="InterPro" id="IPR001296">
    <property type="entry name" value="Glyco_trans_1"/>
</dbReference>
<feature type="region of interest" description="Disordered" evidence="1">
    <location>
        <begin position="361"/>
        <end position="381"/>
    </location>
</feature>
<dbReference type="SUPFAM" id="SSF53756">
    <property type="entry name" value="UDP-Glycosyltransferase/glycogen phosphorylase"/>
    <property type="match status" value="1"/>
</dbReference>
<dbReference type="EMBL" id="CP144914">
    <property type="protein sequence ID" value="WWD78796.1"/>
    <property type="molecule type" value="Genomic_DNA"/>
</dbReference>
<dbReference type="AlphaFoldDB" id="A0AAJ8LRB4"/>
<dbReference type="PANTHER" id="PTHR12526">
    <property type="entry name" value="GLYCOSYLTRANSFERASE"/>
    <property type="match status" value="1"/>
</dbReference>
<protein>
    <submittedName>
        <fullName evidence="4">Glycosyltransferase family 4 protein</fullName>
    </submittedName>
</protein>
<reference evidence="4 5" key="1">
    <citation type="submission" date="2024-01" db="EMBL/GenBank/DDBJ databases">
        <title>Complete Genome Sequence of Alkalicoccus halolimnae BZ-SZ-XJ29T, a Moderately Halophilic Bacterium Isolated from a Salt Lake.</title>
        <authorList>
            <person name="Zhao B."/>
        </authorList>
    </citation>
    <scope>NUCLEOTIDE SEQUENCE [LARGE SCALE GENOMIC DNA]</scope>
    <source>
        <strain evidence="4 5">BZ-SZ-XJ29</strain>
    </source>
</reference>
<evidence type="ECO:0000256" key="1">
    <source>
        <dbReference type="SAM" id="MobiDB-lite"/>
    </source>
</evidence>
<dbReference type="Gene3D" id="3.40.50.2000">
    <property type="entry name" value="Glycogen Phosphorylase B"/>
    <property type="match status" value="2"/>
</dbReference>
<evidence type="ECO:0000259" key="3">
    <source>
        <dbReference type="Pfam" id="PF13477"/>
    </source>
</evidence>
<dbReference type="Proteomes" id="UP000321816">
    <property type="component" value="Chromosome"/>
</dbReference>
<organism evidence="4 5">
    <name type="scientific">Alkalicoccus halolimnae</name>
    <dbReference type="NCBI Taxonomy" id="1667239"/>
    <lineage>
        <taxon>Bacteria</taxon>
        <taxon>Bacillati</taxon>
        <taxon>Bacillota</taxon>
        <taxon>Bacilli</taxon>
        <taxon>Bacillales</taxon>
        <taxon>Bacillaceae</taxon>
        <taxon>Alkalicoccus</taxon>
    </lineage>
</organism>
<proteinExistence type="predicted"/>
<accession>A0AAJ8LRB4</accession>
<sequence>MRILIIANDLVGLYSFRRELITALAVDHEVTCAVPEDGSSGWLKKINCKFIDYPLSKRGVNPLEDAKLILNYAKIIKGLKPDVVLTYTIKPNIYGGMVSRFFKIPYISNITGLGSAVENAGWLQKVTLTMYKAALKKASCVFFQNESNKEMFVKRGIINSRYETLPGSGVNLEHYEPLKYPESSSLHFLFVGRLIKEKGIDQYFDAAEFLKKKYPFVNFHMVGHLIEGFPPRLKELQIKNVIQYHGEQKDMRKFYMLSHCTVHPTYYPEGMSNVLLESAASARPAITTDRAGCREIVEEGVNGFLIKGKDSNDLINKIEKFIQMDYEGKRQMGLKGRKKVEKEFNREKVTASYMRELNSISAESGSSEKTLPAIKKSVSKG</sequence>
<dbReference type="KEGG" id="ahal:FTX54_010185"/>
<dbReference type="PANTHER" id="PTHR12526:SF630">
    <property type="entry name" value="GLYCOSYLTRANSFERASE"/>
    <property type="match status" value="1"/>
</dbReference>
<name>A0AAJ8LRB4_9BACI</name>
<evidence type="ECO:0000313" key="4">
    <source>
        <dbReference type="EMBL" id="WWD78796.1"/>
    </source>
</evidence>